<geneLocation type="plasmid" evidence="2 3">
    <name>pPlas1</name>
</geneLocation>
<dbReference type="AlphaFoldDB" id="A0A7H0YH19"/>
<evidence type="ECO:0000256" key="1">
    <source>
        <dbReference type="SAM" id="Phobius"/>
    </source>
</evidence>
<feature type="transmembrane region" description="Helical" evidence="1">
    <location>
        <begin position="7"/>
        <end position="26"/>
    </location>
</feature>
<dbReference type="EMBL" id="CP061173">
    <property type="protein sequence ID" value="QNR70377.1"/>
    <property type="molecule type" value="Genomic_DNA"/>
</dbReference>
<reference evidence="2 3" key="1">
    <citation type="submission" date="2020-09" db="EMBL/GenBank/DDBJ databases">
        <title>Characterization of Paenibacillus peoriae strain ZF390 with broad-spectrum antimicrobial activity as a potential biocontrol agent.</title>
        <authorList>
            <person name="Li L."/>
            <person name="Zhao Y."/>
            <person name="Li B."/>
            <person name="Xie X."/>
        </authorList>
    </citation>
    <scope>NUCLEOTIDE SEQUENCE [LARGE SCALE GENOMIC DNA]</scope>
    <source>
        <strain evidence="2 3">ZF390</strain>
        <plasmid evidence="2 3">pPlas1</plasmid>
    </source>
</reference>
<feature type="transmembrane region" description="Helical" evidence="1">
    <location>
        <begin position="32"/>
        <end position="48"/>
    </location>
</feature>
<name>A0A7H0YH19_9BACL</name>
<sequence>MTDFKMLGCILFITNTIGALVCIFLLREFDAELAVIAAFCAAILAYKYRPQLKILWNRIFNNDDNYRGGSFT</sequence>
<dbReference type="Proteomes" id="UP000516384">
    <property type="component" value="Plasmid pPlas1"/>
</dbReference>
<organism evidence="2 3">
    <name type="scientific">Paenibacillus peoriae</name>
    <dbReference type="NCBI Taxonomy" id="59893"/>
    <lineage>
        <taxon>Bacteria</taxon>
        <taxon>Bacillati</taxon>
        <taxon>Bacillota</taxon>
        <taxon>Bacilli</taxon>
        <taxon>Bacillales</taxon>
        <taxon>Paenibacillaceae</taxon>
        <taxon>Paenibacillus</taxon>
    </lineage>
</organism>
<evidence type="ECO:0000313" key="3">
    <source>
        <dbReference type="Proteomes" id="UP000516384"/>
    </source>
</evidence>
<evidence type="ECO:0000313" key="2">
    <source>
        <dbReference type="EMBL" id="QNR70377.1"/>
    </source>
</evidence>
<keyword evidence="1" id="KW-0812">Transmembrane</keyword>
<protein>
    <submittedName>
        <fullName evidence="2">Uncharacterized protein</fullName>
    </submittedName>
</protein>
<keyword evidence="1" id="KW-0472">Membrane</keyword>
<keyword evidence="2" id="KW-0614">Plasmid</keyword>
<keyword evidence="1" id="KW-1133">Transmembrane helix</keyword>
<proteinExistence type="predicted"/>
<dbReference type="RefSeq" id="WP_190299684.1">
    <property type="nucleotide sequence ID" value="NZ_CP061173.1"/>
</dbReference>
<accession>A0A7H0YH19</accession>
<gene>
    <name evidence="2" type="ORF">IAQ67_28900</name>
</gene>